<organism evidence="4 5">
    <name type="scientific">Anaerobiospirillum thomasii</name>
    <dbReference type="NCBI Taxonomy" id="179995"/>
    <lineage>
        <taxon>Bacteria</taxon>
        <taxon>Pseudomonadati</taxon>
        <taxon>Pseudomonadota</taxon>
        <taxon>Gammaproteobacteria</taxon>
        <taxon>Aeromonadales</taxon>
        <taxon>Succinivibrionaceae</taxon>
        <taxon>Anaerobiospirillum</taxon>
    </lineage>
</organism>
<dbReference type="SUPFAM" id="SSF50630">
    <property type="entry name" value="Acid proteases"/>
    <property type="match status" value="1"/>
</dbReference>
<dbReference type="EMBL" id="UAPV01000001">
    <property type="protein sequence ID" value="SPT70168.1"/>
    <property type="molecule type" value="Genomic_DNA"/>
</dbReference>
<dbReference type="PANTHER" id="PTHR38037:SF2">
    <property type="entry name" value="ATP-DEPENDENT ZINC PROTEASE DOMAIN-CONTAINING PROTEIN-RELATED"/>
    <property type="match status" value="1"/>
</dbReference>
<feature type="domain" description="Retropepsin-like aspartic endopeptidase" evidence="3">
    <location>
        <begin position="121"/>
        <end position="251"/>
    </location>
</feature>
<evidence type="ECO:0000256" key="1">
    <source>
        <dbReference type="SAM" id="MobiDB-lite"/>
    </source>
</evidence>
<dbReference type="InterPro" id="IPR021109">
    <property type="entry name" value="Peptidase_aspartic_dom_sf"/>
</dbReference>
<dbReference type="InterPro" id="IPR008503">
    <property type="entry name" value="Asp_endopeptidase"/>
</dbReference>
<keyword evidence="2" id="KW-0732">Signal</keyword>
<dbReference type="RefSeq" id="WP_181463185.1">
    <property type="nucleotide sequence ID" value="NZ_UAPV01000001.1"/>
</dbReference>
<feature type="signal peptide" evidence="2">
    <location>
        <begin position="1"/>
        <end position="21"/>
    </location>
</feature>
<dbReference type="Proteomes" id="UP000250086">
    <property type="component" value="Unassembled WGS sequence"/>
</dbReference>
<gene>
    <name evidence="4" type="ORF">NCTC13093_01573</name>
</gene>
<sequence>MRKSSISLLLACTLLSLSAHGNDNNSVIELKGTVQSINEELSSQRASIGKINSNLDYLERENSSFQRNVLNELKALRRQNQSLVDSLFSNGGSNNAKGNVMDVKPVRNYDLQTPDGKMYFGEDEFIYIKEANAMFDCRIDTGAAVSSISATNITEFERKGKKWYRFTMEVNDRTLELEAPFVRYSTIRQSSKSTSTERPVVSLNVKIGDYSNTSEFTLADRRKLNYPVLIGRTLIQDIAVVDVSRNHVQQDKNSDILLILSRDNYNELKKKGINPNEEFERKNKNQAGQIAYPSKDYGSNLGTDADLSLPEVREKISSKQNAKQ</sequence>
<dbReference type="Gene3D" id="2.40.70.10">
    <property type="entry name" value="Acid Proteases"/>
    <property type="match status" value="1"/>
</dbReference>
<keyword evidence="5" id="KW-1185">Reference proteome</keyword>
<evidence type="ECO:0000256" key="2">
    <source>
        <dbReference type="SAM" id="SignalP"/>
    </source>
</evidence>
<protein>
    <submittedName>
        <fullName evidence="4">Uncharacterized protein conserved in archaea</fullName>
    </submittedName>
</protein>
<feature type="region of interest" description="Disordered" evidence="1">
    <location>
        <begin position="273"/>
        <end position="324"/>
    </location>
</feature>
<feature type="chain" id="PRO_5016083670" evidence="2">
    <location>
        <begin position="22"/>
        <end position="324"/>
    </location>
</feature>
<dbReference type="PANTHER" id="PTHR38037">
    <property type="entry name" value="ZN_PROTEASE DOMAIN-CONTAINING PROTEIN"/>
    <property type="match status" value="1"/>
</dbReference>
<accession>A0A2X0VL26</accession>
<evidence type="ECO:0000313" key="5">
    <source>
        <dbReference type="Proteomes" id="UP000250086"/>
    </source>
</evidence>
<dbReference type="Pfam" id="PF05618">
    <property type="entry name" value="Zn_protease"/>
    <property type="match status" value="1"/>
</dbReference>
<reference evidence="4 5" key="1">
    <citation type="submission" date="2018-06" db="EMBL/GenBank/DDBJ databases">
        <authorList>
            <consortium name="Pathogen Informatics"/>
            <person name="Doyle S."/>
        </authorList>
    </citation>
    <scope>NUCLEOTIDE SEQUENCE [LARGE SCALE GENOMIC DNA]</scope>
    <source>
        <strain evidence="4 5">NCTC13093</strain>
    </source>
</reference>
<name>A0A2X0VL26_9GAMM</name>
<proteinExistence type="predicted"/>
<dbReference type="AlphaFoldDB" id="A0A2X0VL26"/>
<evidence type="ECO:0000259" key="3">
    <source>
        <dbReference type="Pfam" id="PF05618"/>
    </source>
</evidence>
<evidence type="ECO:0000313" key="4">
    <source>
        <dbReference type="EMBL" id="SPT70168.1"/>
    </source>
</evidence>